<dbReference type="Proteomes" id="UP001500957">
    <property type="component" value="Unassembled WGS sequence"/>
</dbReference>
<organism evidence="2 3">
    <name type="scientific">Sporichthya brevicatena</name>
    <dbReference type="NCBI Taxonomy" id="171442"/>
    <lineage>
        <taxon>Bacteria</taxon>
        <taxon>Bacillati</taxon>
        <taxon>Actinomycetota</taxon>
        <taxon>Actinomycetes</taxon>
        <taxon>Sporichthyales</taxon>
        <taxon>Sporichthyaceae</taxon>
        <taxon>Sporichthya</taxon>
    </lineage>
</organism>
<protein>
    <recommendedName>
        <fullName evidence="1">PEP-utilising enzyme mobile domain-containing protein</fullName>
    </recommendedName>
</protein>
<name>A0ABN1H707_9ACTN</name>
<dbReference type="InterPro" id="IPR008279">
    <property type="entry name" value="PEP-util_enz_mobile_dom"/>
</dbReference>
<evidence type="ECO:0000259" key="1">
    <source>
        <dbReference type="Pfam" id="PF00391"/>
    </source>
</evidence>
<comment type="caution">
    <text evidence="2">The sequence shown here is derived from an EMBL/GenBank/DDBJ whole genome shotgun (WGS) entry which is preliminary data.</text>
</comment>
<sequence>MRDPLDGDWDAEAYWSTEQVGEAVPGVLTPLTWSLWRRGGEAGLRAALVATGALERRRAGVPRRERDRVLGVFHGRLAVNADRTARRSGIALAQPRAAASSPRDVRALAEGTASWWAGHVARAPGLDRDAARALWGLAADRFAHAMTTHLVCVFAAVRPVQDGLARLCDAADRPELAPRLTAGLGGHLELDVVSGLWDLAHGRASETEFLAAHGFAGPGELAARVWREEPTAATELAAAYGAASAGPADLLRLRAMEREIAERQLREALPTWQQAPARALLLTAERVLPLRGLGKAGYLRVLDVARAAARRNGELLAAAGFLDDPEDVFLLTAEEMCADVPRQGLVADRRARRAEHLAVALPPRWRGRPVPVPVTSSPVSTGTVLRGLGVSSGLAEGRARVVTDARDAAVGPGEILVAPDPDPSWAPVLFPAAGLVVDNGGTHSHAAVLARELSLPCVMGTGDGTRRLRTGDLLRVDGHSGRVEVVGVAP</sequence>
<dbReference type="Gene3D" id="3.50.30.10">
    <property type="entry name" value="Phosphohistidine domain"/>
    <property type="match status" value="1"/>
</dbReference>
<dbReference type="PANTHER" id="PTHR43615">
    <property type="entry name" value="PHOSPHOENOLPYRUVATE SYNTHASE-RELATED"/>
    <property type="match status" value="1"/>
</dbReference>
<reference evidence="2 3" key="1">
    <citation type="journal article" date="2019" name="Int. J. Syst. Evol. Microbiol.">
        <title>The Global Catalogue of Microorganisms (GCM) 10K type strain sequencing project: providing services to taxonomists for standard genome sequencing and annotation.</title>
        <authorList>
            <consortium name="The Broad Institute Genomics Platform"/>
            <consortium name="The Broad Institute Genome Sequencing Center for Infectious Disease"/>
            <person name="Wu L."/>
            <person name="Ma J."/>
        </authorList>
    </citation>
    <scope>NUCLEOTIDE SEQUENCE [LARGE SCALE GENOMIC DNA]</scope>
    <source>
        <strain evidence="2 3">JCM 10671</strain>
    </source>
</reference>
<accession>A0ABN1H707</accession>
<dbReference type="InterPro" id="IPR036637">
    <property type="entry name" value="Phosphohistidine_dom_sf"/>
</dbReference>
<dbReference type="Pfam" id="PF00391">
    <property type="entry name" value="PEP-utilizers"/>
    <property type="match status" value="1"/>
</dbReference>
<dbReference type="InterPro" id="IPR051549">
    <property type="entry name" value="PEP_Utilizing_Enz"/>
</dbReference>
<keyword evidence="3" id="KW-1185">Reference proteome</keyword>
<evidence type="ECO:0000313" key="2">
    <source>
        <dbReference type="EMBL" id="GAA0631012.1"/>
    </source>
</evidence>
<evidence type="ECO:0000313" key="3">
    <source>
        <dbReference type="Proteomes" id="UP001500957"/>
    </source>
</evidence>
<feature type="domain" description="PEP-utilising enzyme mobile" evidence="1">
    <location>
        <begin position="412"/>
        <end position="481"/>
    </location>
</feature>
<gene>
    <name evidence="2" type="ORF">GCM10009547_38570</name>
</gene>
<dbReference type="SUPFAM" id="SSF52009">
    <property type="entry name" value="Phosphohistidine domain"/>
    <property type="match status" value="1"/>
</dbReference>
<dbReference type="PANTHER" id="PTHR43615:SF1">
    <property type="entry name" value="PPDK_N DOMAIN-CONTAINING PROTEIN"/>
    <property type="match status" value="1"/>
</dbReference>
<dbReference type="EMBL" id="BAAAHE010000040">
    <property type="protein sequence ID" value="GAA0631012.1"/>
    <property type="molecule type" value="Genomic_DNA"/>
</dbReference>
<proteinExistence type="predicted"/>
<dbReference type="RefSeq" id="WP_344607780.1">
    <property type="nucleotide sequence ID" value="NZ_BAAAHE010000040.1"/>
</dbReference>